<gene>
    <name evidence="1" type="ORF">Vadar_021854</name>
</gene>
<comment type="caution">
    <text evidence="1">The sequence shown here is derived from an EMBL/GenBank/DDBJ whole genome shotgun (WGS) entry which is preliminary data.</text>
</comment>
<organism evidence="1 2">
    <name type="scientific">Vaccinium darrowii</name>
    <dbReference type="NCBI Taxonomy" id="229202"/>
    <lineage>
        <taxon>Eukaryota</taxon>
        <taxon>Viridiplantae</taxon>
        <taxon>Streptophyta</taxon>
        <taxon>Embryophyta</taxon>
        <taxon>Tracheophyta</taxon>
        <taxon>Spermatophyta</taxon>
        <taxon>Magnoliopsida</taxon>
        <taxon>eudicotyledons</taxon>
        <taxon>Gunneridae</taxon>
        <taxon>Pentapetalae</taxon>
        <taxon>asterids</taxon>
        <taxon>Ericales</taxon>
        <taxon>Ericaceae</taxon>
        <taxon>Vaccinioideae</taxon>
        <taxon>Vaccinieae</taxon>
        <taxon>Vaccinium</taxon>
    </lineage>
</organism>
<dbReference type="EMBL" id="CM037157">
    <property type="protein sequence ID" value="KAH7849706.1"/>
    <property type="molecule type" value="Genomic_DNA"/>
</dbReference>
<keyword evidence="2" id="KW-1185">Reference proteome</keyword>
<evidence type="ECO:0000313" key="2">
    <source>
        <dbReference type="Proteomes" id="UP000828048"/>
    </source>
</evidence>
<dbReference type="Proteomes" id="UP000828048">
    <property type="component" value="Chromosome 7"/>
</dbReference>
<proteinExistence type="predicted"/>
<name>A0ACB7Y8H6_9ERIC</name>
<evidence type="ECO:0000313" key="1">
    <source>
        <dbReference type="EMBL" id="KAH7849706.1"/>
    </source>
</evidence>
<sequence length="208" mass="23357">MADSCGSRTNEPNSSQSQKFPQLKAETYHEILQNMKEFKREELSEPGFKEELWNHINRLPIRYAMNLNIEGPEDILMHMKLLQHAYDSATKSAFAVRIVEVPVSDACCSSRPTLAFGLSPSLELAREAAKSNCQVVGDGEKHYFGHLYEITISTVHAPKLLSQLMSLLSEIGHIQEAHAFSTIDGYSLSVFVVDSWSSEVQNSFLEVH</sequence>
<accession>A0ACB7Y8H6</accession>
<protein>
    <submittedName>
        <fullName evidence="1">Uncharacterized protein</fullName>
    </submittedName>
</protein>
<reference evidence="1 2" key="1">
    <citation type="journal article" date="2021" name="Hortic Res">
        <title>High-quality reference genome and annotation aids understanding of berry development for evergreen blueberry (Vaccinium darrowii).</title>
        <authorList>
            <person name="Yu J."/>
            <person name="Hulse-Kemp A.M."/>
            <person name="Babiker E."/>
            <person name="Staton M."/>
        </authorList>
    </citation>
    <scope>NUCLEOTIDE SEQUENCE [LARGE SCALE GENOMIC DNA]</scope>
    <source>
        <strain evidence="2">cv. NJ 8807/NJ 8810</strain>
        <tissue evidence="1">Young leaf</tissue>
    </source>
</reference>